<dbReference type="Gene3D" id="2.60.120.200">
    <property type="match status" value="3"/>
</dbReference>
<dbReference type="PANTHER" id="PTHR46943:SF1">
    <property type="entry name" value="PENTRAXIN-RELATED PROTEIN PTX3"/>
    <property type="match status" value="1"/>
</dbReference>
<feature type="domain" description="LamG-like jellyroll fold" evidence="3">
    <location>
        <begin position="1113"/>
        <end position="1258"/>
    </location>
</feature>
<proteinExistence type="predicted"/>
<organism evidence="4 5">
    <name type="scientific">Glycomyces luteolus</name>
    <dbReference type="NCBI Taxonomy" id="2670330"/>
    <lineage>
        <taxon>Bacteria</taxon>
        <taxon>Bacillati</taxon>
        <taxon>Actinomycetota</taxon>
        <taxon>Actinomycetes</taxon>
        <taxon>Glycomycetales</taxon>
        <taxon>Glycomycetaceae</taxon>
        <taxon>Glycomyces</taxon>
    </lineage>
</organism>
<evidence type="ECO:0000256" key="2">
    <source>
        <dbReference type="ARBA" id="ARBA00023157"/>
    </source>
</evidence>
<name>A0A9X3P6S1_9ACTN</name>
<keyword evidence="5" id="KW-1185">Reference proteome</keyword>
<keyword evidence="1" id="KW-0732">Signal</keyword>
<dbReference type="InterPro" id="IPR006558">
    <property type="entry name" value="LamG-like"/>
</dbReference>
<accession>A0A9X3P6S1</accession>
<reference evidence="4" key="1">
    <citation type="submission" date="2022-12" db="EMBL/GenBank/DDBJ databases">
        <title>Gycomyces niveus sp.nov.,a novel actinomycete isolated from soil in Shouguan.</title>
        <authorList>
            <person name="Yang X."/>
        </authorList>
    </citation>
    <scope>NUCLEOTIDE SEQUENCE</scope>
    <source>
        <strain evidence="4">NEAU-A15</strain>
    </source>
</reference>
<evidence type="ECO:0000256" key="1">
    <source>
        <dbReference type="ARBA" id="ARBA00022729"/>
    </source>
</evidence>
<dbReference type="SMART" id="SM00560">
    <property type="entry name" value="LamGL"/>
    <property type="match status" value="3"/>
</dbReference>
<evidence type="ECO:0000313" key="5">
    <source>
        <dbReference type="Proteomes" id="UP001146067"/>
    </source>
</evidence>
<protein>
    <submittedName>
        <fullName evidence="4">LamG domain-containing protein</fullName>
    </submittedName>
</protein>
<gene>
    <name evidence="4" type="ORF">O1R50_06625</name>
</gene>
<dbReference type="EMBL" id="JAPZVP010000004">
    <property type="protein sequence ID" value="MDA1359287.1"/>
    <property type="molecule type" value="Genomic_DNA"/>
</dbReference>
<feature type="domain" description="LamG-like jellyroll fold" evidence="3">
    <location>
        <begin position="1330"/>
        <end position="1476"/>
    </location>
</feature>
<dbReference type="InterPro" id="IPR013320">
    <property type="entry name" value="ConA-like_dom_sf"/>
</dbReference>
<sequence>MSLITCASSPVTIGVETVAHFPSHSHPLTGDRTPVTSPRPRRRLRQALIVGLASVTIFGTVRTLPALGQEADDAACADSEGLLQESDESAALDLAVACDAEVLIGDSWVYDARSLAQPDGTIATEFYAEPQWVPDGNGEWTDVDPTVAVADDGSLRSTATVADLEFGTAGEFAFVSATGVDGEKVSLNWPEPLPEPELNGATVVYPEVLPGVDLEVYSDVSDFSYALVVKTPEAAESEALDRIELGLETEGLTVDADAEANTAVLTDAEGEPAFSVANPWMWDSSGIAEEAPDLAAEMDLEIEADSLAVVPDQNLLTDPEAVYPIYIDPEFTYEGPNFENAFSEGTGITCGTGSEMCTGTQTWSNDPTYGYWRSAMKFNGLGVLANRDIQQATVWVTQTHTGAAGATHTVRLYSMDWFDFAANTSWNTFNGKLVGQVASASVATSNGPSGEPDRQIQWADTRTANRIQTLVDGGSTTAVFAVISGANGDQEANRNYWRKLNPSTGRLKVWHGPLKPTNLKTGTDNCSTSAPGPVINTLTPTLYLTAPPALETSNKISFYVYERDGVHPNAIQQIDVGNVIEKQVVSATVAVGELTRGKTYRWQARAWDSDSASSRYSDFTSYCYFTVNQLPTTPTNLTTANLGCGTQTSPTLVTTSAPLLYATPSDPDGGNVTTWIQAYNESGTLLKEYKPAGKSGVTASATTSAADGLYKWRAATSDLFATSAWSGYCWVRVDTTAPAPPDVVQVTETPSIDNPVVFDLVGDAEVKSFKYSFNSGAVQSIAATGGTATISVTPTGSSINFTLEVWASDAAVGVQGNTSSKTVYVLTVTAPQPAEAIGVWRFDGDSLDDAGEQTLTPLGTAITGPDAQGRPDAAAVFDGNSDSCLATTGPVVDTTSSFTIAGWVKTDAAPATEVAFMDVAGVTRSNMKFLMTSAGRWGIAMISEDGDAATSTSVQADPALTQFGQWTHLAGVYDAAAGRLRLYVNGVLASSKPLPFTAWKATGVFSVGCGVSAQNGPFSPFTGSVDEAVLFQQPLTGDQVAGLMTGRGLPAALQAWYPLRGDGLDRSGRGADLTGLPASPTWVADQHGRSASALQLDGATCPTAGEVPVRTDAAFSASAWVKLDSDHLNSHPRVFSFDGANAFAVMAKYNATSDKWSLSVTAADAVGSAWGEGATSSAIAAEELWNQITVTVDPASNQVQLFVNGEFSDDGKISTTWSPWRAGQFTVGCGEPTNGSQSGQWQGAISDVRVWRGVLSAEEIASAHTSKVSAWALDELGTSAGTTDEWGANTLAFNGTYEFGVDRRNSCESTLQLAGEGWAQTTGPVLTTDESFTIASWARVDDLDGYRTVAMQSGTAQAAFEIGYNPEFGAFQMSMAQRDSTDTTWARVLALEAPEMDPDTGLGKWYHLVGQVDLGAGVIRLFVDGQMQGEVPIVDSPWRATGSLTVGSSAQRDGVVQHMVGAIDNVQTWSGVLDEDSIARLSRDRPDSPLNPNDVYCPPS</sequence>
<comment type="caution">
    <text evidence="4">The sequence shown here is derived from an EMBL/GenBank/DDBJ whole genome shotgun (WGS) entry which is preliminary data.</text>
</comment>
<dbReference type="Pfam" id="PF13385">
    <property type="entry name" value="Laminin_G_3"/>
    <property type="match status" value="3"/>
</dbReference>
<dbReference type="GO" id="GO:0006955">
    <property type="term" value="P:immune response"/>
    <property type="evidence" value="ECO:0007669"/>
    <property type="project" value="InterPro"/>
</dbReference>
<dbReference type="Proteomes" id="UP001146067">
    <property type="component" value="Unassembled WGS sequence"/>
</dbReference>
<dbReference type="SUPFAM" id="SSF49899">
    <property type="entry name" value="Concanavalin A-like lectins/glucanases"/>
    <property type="match status" value="3"/>
</dbReference>
<dbReference type="InterPro" id="IPR042837">
    <property type="entry name" value="PTX3"/>
</dbReference>
<keyword evidence="2" id="KW-1015">Disulfide bond</keyword>
<evidence type="ECO:0000259" key="3">
    <source>
        <dbReference type="SMART" id="SM00560"/>
    </source>
</evidence>
<dbReference type="RefSeq" id="WP_270109248.1">
    <property type="nucleotide sequence ID" value="NZ_JAPZVP010000004.1"/>
</dbReference>
<dbReference type="PANTHER" id="PTHR46943">
    <property type="entry name" value="PENTRAXIN-RELATED PROTEIN PTX3"/>
    <property type="match status" value="1"/>
</dbReference>
<feature type="domain" description="LamG-like jellyroll fold" evidence="3">
    <location>
        <begin position="896"/>
        <end position="1038"/>
    </location>
</feature>
<evidence type="ECO:0000313" key="4">
    <source>
        <dbReference type="EMBL" id="MDA1359287.1"/>
    </source>
</evidence>